<evidence type="ECO:0000259" key="4">
    <source>
        <dbReference type="PROSITE" id="PS51782"/>
    </source>
</evidence>
<dbReference type="Proteomes" id="UP001141259">
    <property type="component" value="Unassembled WGS sequence"/>
</dbReference>
<dbReference type="Gene3D" id="3.10.350.10">
    <property type="entry name" value="LysM domain"/>
    <property type="match status" value="2"/>
</dbReference>
<dbReference type="GO" id="GO:0016052">
    <property type="term" value="P:carbohydrate catabolic process"/>
    <property type="evidence" value="ECO:0007669"/>
    <property type="project" value="TreeGrafter"/>
</dbReference>
<dbReference type="SMART" id="SM00641">
    <property type="entry name" value="Glyco_25"/>
    <property type="match status" value="1"/>
</dbReference>
<dbReference type="InterPro" id="IPR036779">
    <property type="entry name" value="LysM_dom_sf"/>
</dbReference>
<dbReference type="Pfam" id="PF01183">
    <property type="entry name" value="Glyco_hydro_25"/>
    <property type="match status" value="1"/>
</dbReference>
<dbReference type="EMBL" id="JANYMP010000051">
    <property type="protein sequence ID" value="MCS7484646.1"/>
    <property type="molecule type" value="Genomic_DNA"/>
</dbReference>
<accession>A0A9X2VXX3</accession>
<sequence length="324" mass="34540">MTDYLVDISSWQGTSIDWTAVRDHNITGCSVKVTEADDYTNPAADSQINGARGVGIRTGGYHFAQPGNISAQVDHFVANLLARGLLDSGSLWPMLDMEADGFGDPNGFISEFIRLYRERSGRRQILVYANQNWFTTRLRPDEWTDGDVILWCAQYNGDPGTVDYVHPRLGMHQHTSKGNVNGFAGHVDRNVTMPGWSLASMVLDGAPAPGPGPGPSDPTPPADWSSYTVVWGDTLSGIAVRFGTTVAALASVNGIPNPDLIGVGQVLRVPGSGGDGSGEAYQIQPGDTLSALAIRWGTTVAAIASLNGIPNPNLIRAGAWINRP</sequence>
<feature type="domain" description="LysM" evidence="4">
    <location>
        <begin position="279"/>
        <end position="323"/>
    </location>
</feature>
<dbReference type="SUPFAM" id="SSF54106">
    <property type="entry name" value="LysM domain"/>
    <property type="match status" value="2"/>
</dbReference>
<evidence type="ECO:0000313" key="6">
    <source>
        <dbReference type="Proteomes" id="UP001141259"/>
    </source>
</evidence>
<dbReference type="InterPro" id="IPR002053">
    <property type="entry name" value="Glyco_hydro_25"/>
</dbReference>
<dbReference type="InterPro" id="IPR018392">
    <property type="entry name" value="LysM"/>
</dbReference>
<dbReference type="Gene3D" id="3.20.20.80">
    <property type="entry name" value="Glycosidases"/>
    <property type="match status" value="1"/>
</dbReference>
<name>A0A9X2VXX3_9PSEU</name>
<proteinExistence type="inferred from homology"/>
<keyword evidence="2" id="KW-0378">Hydrolase</keyword>
<evidence type="ECO:0000256" key="2">
    <source>
        <dbReference type="ARBA" id="ARBA00022801"/>
    </source>
</evidence>
<dbReference type="CDD" id="cd00599">
    <property type="entry name" value="GH25_muramidase"/>
    <property type="match status" value="1"/>
</dbReference>
<evidence type="ECO:0000256" key="3">
    <source>
        <dbReference type="ARBA" id="ARBA00023295"/>
    </source>
</evidence>
<comment type="caution">
    <text evidence="5">The sequence shown here is derived from an EMBL/GenBank/DDBJ whole genome shotgun (WGS) entry which is preliminary data.</text>
</comment>
<gene>
    <name evidence="5" type="ORF">NZH93_48130</name>
</gene>
<dbReference type="RefSeq" id="WP_259630092.1">
    <property type="nucleotide sequence ID" value="NZ_JANYMP010000051.1"/>
</dbReference>
<dbReference type="PROSITE" id="PS51782">
    <property type="entry name" value="LYSM"/>
    <property type="match status" value="2"/>
</dbReference>
<dbReference type="PANTHER" id="PTHR34135">
    <property type="entry name" value="LYSOZYME"/>
    <property type="match status" value="1"/>
</dbReference>
<dbReference type="GO" id="GO:0009253">
    <property type="term" value="P:peptidoglycan catabolic process"/>
    <property type="evidence" value="ECO:0007669"/>
    <property type="project" value="InterPro"/>
</dbReference>
<comment type="similarity">
    <text evidence="1">Belongs to the glycosyl hydrolase 25 family.</text>
</comment>
<dbReference type="InterPro" id="IPR018077">
    <property type="entry name" value="Glyco_hydro_fam25_subgr"/>
</dbReference>
<dbReference type="InterPro" id="IPR017853">
    <property type="entry name" value="GH"/>
</dbReference>
<evidence type="ECO:0000313" key="5">
    <source>
        <dbReference type="EMBL" id="MCS7484646.1"/>
    </source>
</evidence>
<dbReference type="PROSITE" id="PS51904">
    <property type="entry name" value="GLYCOSYL_HYDROL_F25_2"/>
    <property type="match status" value="1"/>
</dbReference>
<dbReference type="CDD" id="cd00118">
    <property type="entry name" value="LysM"/>
    <property type="match status" value="2"/>
</dbReference>
<organism evidence="5 6">
    <name type="scientific">Umezawaea endophytica</name>
    <dbReference type="NCBI Taxonomy" id="1654476"/>
    <lineage>
        <taxon>Bacteria</taxon>
        <taxon>Bacillati</taxon>
        <taxon>Actinomycetota</taxon>
        <taxon>Actinomycetes</taxon>
        <taxon>Pseudonocardiales</taxon>
        <taxon>Pseudonocardiaceae</taxon>
        <taxon>Umezawaea</taxon>
    </lineage>
</organism>
<keyword evidence="3" id="KW-0326">Glycosidase</keyword>
<keyword evidence="6" id="KW-1185">Reference proteome</keyword>
<dbReference type="SMART" id="SM00257">
    <property type="entry name" value="LysM"/>
    <property type="match status" value="2"/>
</dbReference>
<protein>
    <submittedName>
        <fullName evidence="5">LysM peptidoglycan-binding domain-containing protein</fullName>
    </submittedName>
</protein>
<dbReference type="GO" id="GO:0003796">
    <property type="term" value="F:lysozyme activity"/>
    <property type="evidence" value="ECO:0007669"/>
    <property type="project" value="InterPro"/>
</dbReference>
<dbReference type="PANTHER" id="PTHR34135:SF2">
    <property type="entry name" value="LYSOZYME"/>
    <property type="match status" value="1"/>
</dbReference>
<feature type="domain" description="LysM" evidence="4">
    <location>
        <begin position="225"/>
        <end position="269"/>
    </location>
</feature>
<dbReference type="GO" id="GO:0016998">
    <property type="term" value="P:cell wall macromolecule catabolic process"/>
    <property type="evidence" value="ECO:0007669"/>
    <property type="project" value="InterPro"/>
</dbReference>
<dbReference type="Pfam" id="PF01476">
    <property type="entry name" value="LysM"/>
    <property type="match status" value="2"/>
</dbReference>
<reference evidence="5" key="1">
    <citation type="submission" date="2022-08" db="EMBL/GenBank/DDBJ databases">
        <authorList>
            <person name="Tistechok S."/>
            <person name="Samborskyy M."/>
            <person name="Roman I."/>
        </authorList>
    </citation>
    <scope>NUCLEOTIDE SEQUENCE</scope>
    <source>
        <strain evidence="5">DSM 103496</strain>
    </source>
</reference>
<dbReference type="AlphaFoldDB" id="A0A9X2VXX3"/>
<evidence type="ECO:0000256" key="1">
    <source>
        <dbReference type="ARBA" id="ARBA00010646"/>
    </source>
</evidence>
<dbReference type="SUPFAM" id="SSF51445">
    <property type="entry name" value="(Trans)glycosidases"/>
    <property type="match status" value="1"/>
</dbReference>